<feature type="compositionally biased region" description="Basic and acidic residues" evidence="1">
    <location>
        <begin position="79"/>
        <end position="88"/>
    </location>
</feature>
<dbReference type="Proteomes" id="UP000515123">
    <property type="component" value="Linkage group 20"/>
</dbReference>
<gene>
    <name evidence="3 4" type="primary">LOC109726053</name>
</gene>
<feature type="region of interest" description="Disordered" evidence="1">
    <location>
        <begin position="1"/>
        <end position="88"/>
    </location>
</feature>
<protein>
    <submittedName>
        <fullName evidence="3 4">WEB family protein At1g65010, chloroplastic isoform X1</fullName>
    </submittedName>
</protein>
<feature type="compositionally biased region" description="Low complexity" evidence="1">
    <location>
        <begin position="392"/>
        <end position="401"/>
    </location>
</feature>
<accession>A0A6P5GTA8</accession>
<feature type="compositionally biased region" description="Polar residues" evidence="1">
    <location>
        <begin position="402"/>
        <end position="435"/>
    </location>
</feature>
<dbReference type="PANTHER" id="PTHR35164">
    <property type="entry name" value="EXPRESSED PROTEIN"/>
    <property type="match status" value="1"/>
</dbReference>
<dbReference type="OrthoDB" id="774313at2759"/>
<feature type="region of interest" description="Disordered" evidence="1">
    <location>
        <begin position="392"/>
        <end position="453"/>
    </location>
</feature>
<organism evidence="4">
    <name type="scientific">Ananas comosus</name>
    <name type="common">Pineapple</name>
    <name type="synonym">Ananas ananas</name>
    <dbReference type="NCBI Taxonomy" id="4615"/>
    <lineage>
        <taxon>Eukaryota</taxon>
        <taxon>Viridiplantae</taxon>
        <taxon>Streptophyta</taxon>
        <taxon>Embryophyta</taxon>
        <taxon>Tracheophyta</taxon>
        <taxon>Spermatophyta</taxon>
        <taxon>Magnoliopsida</taxon>
        <taxon>Liliopsida</taxon>
        <taxon>Poales</taxon>
        <taxon>Bromeliaceae</taxon>
        <taxon>Bromelioideae</taxon>
        <taxon>Ananas</taxon>
    </lineage>
</organism>
<evidence type="ECO:0000313" key="3">
    <source>
        <dbReference type="RefSeq" id="XP_020111071.1"/>
    </source>
</evidence>
<proteinExistence type="predicted"/>
<dbReference type="Gramene" id="Aco014739.1.mrna1">
    <property type="protein sequence ID" value="Aco014739.1.mrna1"/>
    <property type="gene ID" value="Aco014739.1.path1"/>
</dbReference>
<feature type="compositionally biased region" description="Polar residues" evidence="1">
    <location>
        <begin position="1"/>
        <end position="11"/>
    </location>
</feature>
<reference evidence="2" key="1">
    <citation type="journal article" date="2015" name="Nat. Genet.">
        <title>The pineapple genome and the evolution of CAM photosynthesis.</title>
        <authorList>
            <person name="Ming R."/>
            <person name="VanBuren R."/>
            <person name="Wai C.M."/>
            <person name="Tang H."/>
            <person name="Schatz M.C."/>
            <person name="Bowers J.E."/>
            <person name="Lyons E."/>
            <person name="Wang M.L."/>
            <person name="Chen J."/>
            <person name="Biggers E."/>
            <person name="Zhang J."/>
            <person name="Huang L."/>
            <person name="Zhang L."/>
            <person name="Miao W."/>
            <person name="Zhang J."/>
            <person name="Ye Z."/>
            <person name="Miao C."/>
            <person name="Lin Z."/>
            <person name="Wang H."/>
            <person name="Zhou H."/>
            <person name="Yim W.C."/>
            <person name="Priest H.D."/>
            <person name="Zheng C."/>
            <person name="Woodhouse M."/>
            <person name="Edger P.P."/>
            <person name="Guyot R."/>
            <person name="Guo H.B."/>
            <person name="Guo H."/>
            <person name="Zheng G."/>
            <person name="Singh R."/>
            <person name="Sharma A."/>
            <person name="Min X."/>
            <person name="Zheng Y."/>
            <person name="Lee H."/>
            <person name="Gurtowski J."/>
            <person name="Sedlazeck F.J."/>
            <person name="Harkess A."/>
            <person name="McKain M.R."/>
            <person name="Liao Z."/>
            <person name="Fang J."/>
            <person name="Liu J."/>
            <person name="Zhang X."/>
            <person name="Zhang Q."/>
            <person name="Hu W."/>
            <person name="Qin Y."/>
            <person name="Wang K."/>
            <person name="Chen L.Y."/>
            <person name="Shirley N."/>
            <person name="Lin Y.R."/>
            <person name="Liu L.Y."/>
            <person name="Hernandez A.G."/>
            <person name="Wright C.L."/>
            <person name="Bulone V."/>
            <person name="Tuskan G.A."/>
            <person name="Heath K."/>
            <person name="Zee F."/>
            <person name="Moore P.H."/>
            <person name="Sunkar R."/>
            <person name="Leebens-Mack J.H."/>
            <person name="Mockler T."/>
            <person name="Bennetzen J.L."/>
            <person name="Freeling M."/>
            <person name="Sankoff D."/>
            <person name="Paterson A.H."/>
            <person name="Zhu X."/>
            <person name="Yang X."/>
            <person name="Smith J.A."/>
            <person name="Cushman J.C."/>
            <person name="Paull R.E."/>
            <person name="Yu Q."/>
        </authorList>
    </citation>
    <scope>NUCLEOTIDE SEQUENCE [LARGE SCALE GENOMIC DNA]</scope>
    <source>
        <strain evidence="2">cv. F153</strain>
    </source>
</reference>
<dbReference type="RefSeq" id="XP_020111071.1">
    <property type="nucleotide sequence ID" value="XM_020255482.1"/>
</dbReference>
<sequence>MLSSKSRSGSSEMAPKASPFGPNSKPPSPKSTKSTPFSSDSSDSRSAKLLERKSSAKATPSPEKRSTKVTEMQQQISQLRDELKREKEEKTLTLEELTELKKRSSSSDRVRVLEKEVEKAKQSERKMLESLVSQTKQLEQTKISLEEAKLEIRNLEASASSASRSSRNLQTHLRNNGFFNAFAGEEEIKVLKNELKLATEAEEKSNKAMDDLAIALKEVTTEANQVKGKLLVKEMELENAKAEAKKLKASVEIMEEKLRLAREEAERLKLEADEAVAVWNERESGFIDCMKNSEDETNKLKQENTKLIESQRVVREENSKLRDILKQAVSEAAVVKEELEIARNENSHLKDILSEKENALQSIKQEYECIKVSEAAAQDSLKELKSMLDTTSTYSTKTPSSVDNGSTGQPNGSSTNVKSSEGTNGFQSNRWNGENSRVKKGRRHSIGEPAKFNGSMFDLEGSLEKSTDRKFASQSNVADMRAVTSMVVDEFEDEFDYIDRSHLDGMEYSAKQKKKKTILRKFGDIFRRKSLQRSNSTSFPSK</sequence>
<evidence type="ECO:0000256" key="1">
    <source>
        <dbReference type="SAM" id="MobiDB-lite"/>
    </source>
</evidence>
<feature type="compositionally biased region" description="Low complexity" evidence="1">
    <location>
        <begin position="30"/>
        <end position="41"/>
    </location>
</feature>
<evidence type="ECO:0000313" key="4">
    <source>
        <dbReference type="RefSeq" id="XP_020111072.1"/>
    </source>
</evidence>
<dbReference type="AlphaFoldDB" id="A0A6P5GTA8"/>
<dbReference type="RefSeq" id="XP_020111072.1">
    <property type="nucleotide sequence ID" value="XM_020255483.1"/>
</dbReference>
<reference evidence="3 4" key="2">
    <citation type="submission" date="2025-04" db="UniProtKB">
        <authorList>
            <consortium name="RefSeq"/>
        </authorList>
    </citation>
    <scope>IDENTIFICATION</scope>
    <source>
        <tissue evidence="3 4">Leaf</tissue>
    </source>
</reference>
<feature type="compositionally biased region" description="Polar residues" evidence="1">
    <location>
        <begin position="69"/>
        <end position="78"/>
    </location>
</feature>
<evidence type="ECO:0000313" key="2">
    <source>
        <dbReference type="Proteomes" id="UP000515123"/>
    </source>
</evidence>
<feature type="compositionally biased region" description="Basic and acidic residues" evidence="1">
    <location>
        <begin position="42"/>
        <end position="54"/>
    </location>
</feature>
<dbReference type="PANTHER" id="PTHR35164:SF14">
    <property type="entry name" value="OS04G0450900 PROTEIN"/>
    <property type="match status" value="1"/>
</dbReference>
<dbReference type="GeneID" id="109726053"/>
<keyword evidence="2" id="KW-1185">Reference proteome</keyword>
<name>A0A6P5GTA8_ANACO</name>